<evidence type="ECO:0000256" key="3">
    <source>
        <dbReference type="ARBA" id="ARBA00022741"/>
    </source>
</evidence>
<dbReference type="PANTHER" id="PTHR43335">
    <property type="entry name" value="ABC TRANSPORTER, ATP-BINDING PROTEIN"/>
    <property type="match status" value="1"/>
</dbReference>
<organism evidence="6 7">
    <name type="scientific">Limnochorda pilosa</name>
    <dbReference type="NCBI Taxonomy" id="1555112"/>
    <lineage>
        <taxon>Bacteria</taxon>
        <taxon>Bacillati</taxon>
        <taxon>Bacillota</taxon>
        <taxon>Limnochordia</taxon>
        <taxon>Limnochordales</taxon>
        <taxon>Limnochordaceae</taxon>
        <taxon>Limnochorda</taxon>
    </lineage>
</organism>
<dbReference type="Gene3D" id="3.40.50.300">
    <property type="entry name" value="P-loop containing nucleotide triphosphate hydrolases"/>
    <property type="match status" value="1"/>
</dbReference>
<dbReference type="AlphaFoldDB" id="A0A0K2SJG3"/>
<gene>
    <name evidence="6" type="ORF">LIP_1405</name>
</gene>
<accession>A0A0K2SJG3</accession>
<dbReference type="GO" id="GO:0016887">
    <property type="term" value="F:ATP hydrolysis activity"/>
    <property type="evidence" value="ECO:0007669"/>
    <property type="project" value="InterPro"/>
</dbReference>
<dbReference type="Pfam" id="PF00005">
    <property type="entry name" value="ABC_tran"/>
    <property type="match status" value="1"/>
</dbReference>
<dbReference type="EMBL" id="AP014924">
    <property type="protein sequence ID" value="BAS27256.1"/>
    <property type="molecule type" value="Genomic_DNA"/>
</dbReference>
<dbReference type="RefSeq" id="WP_068135860.1">
    <property type="nucleotide sequence ID" value="NZ_AP014924.1"/>
</dbReference>
<reference evidence="7" key="1">
    <citation type="submission" date="2015-07" db="EMBL/GenBank/DDBJ databases">
        <title>Complete genome sequence and phylogenetic analysis of Limnochorda pilosa.</title>
        <authorList>
            <person name="Watanabe M."/>
            <person name="Kojima H."/>
            <person name="Fukui M."/>
        </authorList>
    </citation>
    <scope>NUCLEOTIDE SEQUENCE [LARGE SCALE GENOMIC DNA]</scope>
    <source>
        <strain evidence="7">HC45</strain>
    </source>
</reference>
<dbReference type="Proteomes" id="UP000065807">
    <property type="component" value="Chromosome"/>
</dbReference>
<feature type="domain" description="ABC transporter" evidence="5">
    <location>
        <begin position="6"/>
        <end position="235"/>
    </location>
</feature>
<evidence type="ECO:0000256" key="4">
    <source>
        <dbReference type="ARBA" id="ARBA00022840"/>
    </source>
</evidence>
<dbReference type="InterPro" id="IPR003593">
    <property type="entry name" value="AAA+_ATPase"/>
</dbReference>
<dbReference type="SUPFAM" id="SSF52540">
    <property type="entry name" value="P-loop containing nucleoside triphosphate hydrolases"/>
    <property type="match status" value="1"/>
</dbReference>
<evidence type="ECO:0000259" key="5">
    <source>
        <dbReference type="PROSITE" id="PS50893"/>
    </source>
</evidence>
<dbReference type="InterPro" id="IPR027417">
    <property type="entry name" value="P-loop_NTPase"/>
</dbReference>
<dbReference type="InterPro" id="IPR003439">
    <property type="entry name" value="ABC_transporter-like_ATP-bd"/>
</dbReference>
<dbReference type="KEGG" id="lpil:LIP_1405"/>
<dbReference type="PATRIC" id="fig|1555112.3.peg.1443"/>
<evidence type="ECO:0000313" key="7">
    <source>
        <dbReference type="Proteomes" id="UP000065807"/>
    </source>
</evidence>
<dbReference type="GO" id="GO:0005524">
    <property type="term" value="F:ATP binding"/>
    <property type="evidence" value="ECO:0007669"/>
    <property type="project" value="UniProtKB-KW"/>
</dbReference>
<protein>
    <submittedName>
        <fullName evidence="6">Sodium ABC transporter ATP-binding protein</fullName>
    </submittedName>
</protein>
<comment type="similarity">
    <text evidence="1">Belongs to the ABC transporter superfamily.</text>
</comment>
<evidence type="ECO:0000313" key="6">
    <source>
        <dbReference type="EMBL" id="BAS27256.1"/>
    </source>
</evidence>
<dbReference type="PANTHER" id="PTHR43335:SF11">
    <property type="entry name" value="ABC TRANSPORTER RELATED"/>
    <property type="match status" value="1"/>
</dbReference>
<evidence type="ECO:0000256" key="2">
    <source>
        <dbReference type="ARBA" id="ARBA00022448"/>
    </source>
</evidence>
<dbReference type="PROSITE" id="PS50893">
    <property type="entry name" value="ABC_TRANSPORTER_2"/>
    <property type="match status" value="1"/>
</dbReference>
<dbReference type="SMART" id="SM00382">
    <property type="entry name" value="AAA"/>
    <property type="match status" value="1"/>
</dbReference>
<proteinExistence type="inferred from homology"/>
<keyword evidence="2" id="KW-0813">Transport</keyword>
<dbReference type="OrthoDB" id="9804819at2"/>
<keyword evidence="7" id="KW-1185">Reference proteome</keyword>
<evidence type="ECO:0000256" key="1">
    <source>
        <dbReference type="ARBA" id="ARBA00005417"/>
    </source>
</evidence>
<name>A0A0K2SJG3_LIMPI</name>
<dbReference type="STRING" id="1555112.LIP_1405"/>
<sequence>MSEETLRADRVSKQIGHRRILHEVNLVVGRGERVALLGPNGAGKSTLLRICATLLKPTSGQVFIGGEPAAEKPALRARLGVLVEHTLFYMSLSGRENLLLYARLYGVPDARRWVDGLLDRMGLALFAGEPVRTYSRGMRQRLAIARTLVHSPDLLLLDEPYTALDQEGSARLNEVLTGLGPEGRSLLLVTHELEPGGAPLPVDRAVLLEGGRLVDEVTAGSLDGDPAQVGRWYRERVRPGLGRG</sequence>
<keyword evidence="4 6" id="KW-0067">ATP-binding</keyword>
<reference evidence="7" key="2">
    <citation type="journal article" date="2016" name="Int. J. Syst. Evol. Microbiol.">
        <title>Complete genome sequence and cell structure of Limnochorda pilosa, a Gram-negative spore-former within the phylum Firmicutes.</title>
        <authorList>
            <person name="Watanabe M."/>
            <person name="Kojima H."/>
            <person name="Fukui M."/>
        </authorList>
    </citation>
    <scope>NUCLEOTIDE SEQUENCE [LARGE SCALE GENOMIC DNA]</scope>
    <source>
        <strain evidence="7">HC45</strain>
    </source>
</reference>
<keyword evidence="3" id="KW-0547">Nucleotide-binding</keyword>